<proteinExistence type="predicted"/>
<evidence type="ECO:0000256" key="1">
    <source>
        <dbReference type="SAM" id="MobiDB-lite"/>
    </source>
</evidence>
<feature type="compositionally biased region" description="Basic and acidic residues" evidence="1">
    <location>
        <begin position="24"/>
        <end position="33"/>
    </location>
</feature>
<reference evidence="2" key="1">
    <citation type="submission" date="2018-05" db="EMBL/GenBank/DDBJ databases">
        <authorList>
            <person name="Lanie J.A."/>
            <person name="Ng W.-L."/>
            <person name="Kazmierczak K.M."/>
            <person name="Andrzejewski T.M."/>
            <person name="Davidsen T.M."/>
            <person name="Wayne K.J."/>
            <person name="Tettelin H."/>
            <person name="Glass J.I."/>
            <person name="Rusch D."/>
            <person name="Podicherti R."/>
            <person name="Tsui H.-C.T."/>
            <person name="Winkler M.E."/>
        </authorList>
    </citation>
    <scope>NUCLEOTIDE SEQUENCE</scope>
</reference>
<accession>A0A382VRZ9</accession>
<dbReference type="EMBL" id="UINC01154114">
    <property type="protein sequence ID" value="SVD49214.1"/>
    <property type="molecule type" value="Genomic_DNA"/>
</dbReference>
<protein>
    <submittedName>
        <fullName evidence="2">Uncharacterized protein</fullName>
    </submittedName>
</protein>
<sequence>VVDSPPVCGPGSLSRNRRRWASRRPREKEDAQPERPQGPGQATESSARDIDDRG</sequence>
<name>A0A382VRZ9_9ZZZZ</name>
<organism evidence="2">
    <name type="scientific">marine metagenome</name>
    <dbReference type="NCBI Taxonomy" id="408172"/>
    <lineage>
        <taxon>unclassified sequences</taxon>
        <taxon>metagenomes</taxon>
        <taxon>ecological metagenomes</taxon>
    </lineage>
</organism>
<gene>
    <name evidence="2" type="ORF">METZ01_LOCUS402068</name>
</gene>
<feature type="region of interest" description="Disordered" evidence="1">
    <location>
        <begin position="1"/>
        <end position="54"/>
    </location>
</feature>
<dbReference type="AlphaFoldDB" id="A0A382VRZ9"/>
<evidence type="ECO:0000313" key="2">
    <source>
        <dbReference type="EMBL" id="SVD49214.1"/>
    </source>
</evidence>
<feature type="non-terminal residue" evidence="2">
    <location>
        <position position="1"/>
    </location>
</feature>